<gene>
    <name evidence="1" type="ORF">Pla175_01850</name>
</gene>
<name>A0A518D5T2_9BACT</name>
<dbReference type="AlphaFoldDB" id="A0A518D5T2"/>
<dbReference type="KEGG" id="pnd:Pla175_01850"/>
<keyword evidence="2" id="KW-1185">Reference proteome</keyword>
<accession>A0A518D5T2</accession>
<sequence length="174" mass="18477">MRPPQAQPGPTRLVQTALGRAARALACAGCVAVACAIAGCGAPEAPADEIDEMMLLSAAKDVEEVPLGEFSVSIPGVRPHPMGGPEARNLVQMDFRLSMETTAAAASAARRAAERRRGDVCNRVIGVCRSTNLDDLNEQDLVTFKSHLLDSLEPLFGRDVISRLIVTDVMTNPL</sequence>
<evidence type="ECO:0000313" key="1">
    <source>
        <dbReference type="EMBL" id="QDU86832.1"/>
    </source>
</evidence>
<organism evidence="1 2">
    <name type="scientific">Pirellulimonas nuda</name>
    <dbReference type="NCBI Taxonomy" id="2528009"/>
    <lineage>
        <taxon>Bacteria</taxon>
        <taxon>Pseudomonadati</taxon>
        <taxon>Planctomycetota</taxon>
        <taxon>Planctomycetia</taxon>
        <taxon>Pirellulales</taxon>
        <taxon>Lacipirellulaceae</taxon>
        <taxon>Pirellulimonas</taxon>
    </lineage>
</organism>
<protein>
    <recommendedName>
        <fullName evidence="3">Flagellar protein FliL</fullName>
    </recommendedName>
</protein>
<evidence type="ECO:0000313" key="2">
    <source>
        <dbReference type="Proteomes" id="UP000317429"/>
    </source>
</evidence>
<dbReference type="RefSeq" id="WP_145280417.1">
    <property type="nucleotide sequence ID" value="NZ_CP036291.1"/>
</dbReference>
<reference evidence="1 2" key="1">
    <citation type="submission" date="2019-02" db="EMBL/GenBank/DDBJ databases">
        <title>Deep-cultivation of Planctomycetes and their phenomic and genomic characterization uncovers novel biology.</title>
        <authorList>
            <person name="Wiegand S."/>
            <person name="Jogler M."/>
            <person name="Boedeker C."/>
            <person name="Pinto D."/>
            <person name="Vollmers J."/>
            <person name="Rivas-Marin E."/>
            <person name="Kohn T."/>
            <person name="Peeters S.H."/>
            <person name="Heuer A."/>
            <person name="Rast P."/>
            <person name="Oberbeckmann S."/>
            <person name="Bunk B."/>
            <person name="Jeske O."/>
            <person name="Meyerdierks A."/>
            <person name="Storesund J.E."/>
            <person name="Kallscheuer N."/>
            <person name="Luecker S."/>
            <person name="Lage O.M."/>
            <person name="Pohl T."/>
            <person name="Merkel B.J."/>
            <person name="Hornburger P."/>
            <person name="Mueller R.-W."/>
            <person name="Bruemmer F."/>
            <person name="Labrenz M."/>
            <person name="Spormann A.M."/>
            <person name="Op den Camp H."/>
            <person name="Overmann J."/>
            <person name="Amann R."/>
            <person name="Jetten M.S.M."/>
            <person name="Mascher T."/>
            <person name="Medema M.H."/>
            <person name="Devos D.P."/>
            <person name="Kaster A.-K."/>
            <person name="Ovreas L."/>
            <person name="Rohde M."/>
            <person name="Galperin M.Y."/>
            <person name="Jogler C."/>
        </authorList>
    </citation>
    <scope>NUCLEOTIDE SEQUENCE [LARGE SCALE GENOMIC DNA]</scope>
    <source>
        <strain evidence="1 2">Pla175</strain>
    </source>
</reference>
<proteinExistence type="predicted"/>
<dbReference type="Proteomes" id="UP000317429">
    <property type="component" value="Chromosome"/>
</dbReference>
<dbReference type="PROSITE" id="PS51257">
    <property type="entry name" value="PROKAR_LIPOPROTEIN"/>
    <property type="match status" value="1"/>
</dbReference>
<dbReference type="EMBL" id="CP036291">
    <property type="protein sequence ID" value="QDU86832.1"/>
    <property type="molecule type" value="Genomic_DNA"/>
</dbReference>
<evidence type="ECO:0008006" key="3">
    <source>
        <dbReference type="Google" id="ProtNLM"/>
    </source>
</evidence>